<feature type="transmembrane region" description="Helical" evidence="1">
    <location>
        <begin position="37"/>
        <end position="58"/>
    </location>
</feature>
<feature type="transmembrane region" description="Helical" evidence="1">
    <location>
        <begin position="12"/>
        <end position="31"/>
    </location>
</feature>
<organism evidence="2 3">
    <name type="scientific">Nonomuraea cypriaca</name>
    <dbReference type="NCBI Taxonomy" id="1187855"/>
    <lineage>
        <taxon>Bacteria</taxon>
        <taxon>Bacillati</taxon>
        <taxon>Actinomycetota</taxon>
        <taxon>Actinomycetes</taxon>
        <taxon>Streptosporangiales</taxon>
        <taxon>Streptosporangiaceae</taxon>
        <taxon>Nonomuraea</taxon>
    </lineage>
</organism>
<sequence>MNGLPEPLRQSVAARTYVAVSLSGAVGAAGLELYGAGALPMVAAALMAVTALLTWATVRTDTRS</sequence>
<keyword evidence="1" id="KW-1133">Transmembrane helix</keyword>
<keyword evidence="1" id="KW-0812">Transmembrane</keyword>
<comment type="caution">
    <text evidence="2">The sequence shown here is derived from an EMBL/GenBank/DDBJ whole genome shotgun (WGS) entry which is preliminary data.</text>
</comment>
<evidence type="ECO:0000256" key="1">
    <source>
        <dbReference type="SAM" id="Phobius"/>
    </source>
</evidence>
<evidence type="ECO:0000313" key="2">
    <source>
        <dbReference type="EMBL" id="MBF8185229.1"/>
    </source>
</evidence>
<proteinExistence type="predicted"/>
<gene>
    <name evidence="2" type="ORF">ITP53_05645</name>
</gene>
<protein>
    <submittedName>
        <fullName evidence="2">Uncharacterized protein</fullName>
    </submittedName>
</protein>
<keyword evidence="1" id="KW-0472">Membrane</keyword>
<evidence type="ECO:0000313" key="3">
    <source>
        <dbReference type="Proteomes" id="UP000605361"/>
    </source>
</evidence>
<dbReference type="EMBL" id="JADOGI010000011">
    <property type="protein sequence ID" value="MBF8185229.1"/>
    <property type="molecule type" value="Genomic_DNA"/>
</dbReference>
<dbReference type="AlphaFoldDB" id="A0A931A5R1"/>
<dbReference type="RefSeq" id="WP_195894216.1">
    <property type="nucleotide sequence ID" value="NZ_JADOGI010000011.1"/>
</dbReference>
<name>A0A931A5R1_9ACTN</name>
<accession>A0A931A5R1</accession>
<reference evidence="2" key="1">
    <citation type="submission" date="2020-11" db="EMBL/GenBank/DDBJ databases">
        <title>Whole-genome analyses of Nonomuraea sp. K274.</title>
        <authorList>
            <person name="Veyisoglu A."/>
        </authorList>
    </citation>
    <scope>NUCLEOTIDE SEQUENCE</scope>
    <source>
        <strain evidence="2">K274</strain>
    </source>
</reference>
<keyword evidence="3" id="KW-1185">Reference proteome</keyword>
<dbReference type="Proteomes" id="UP000605361">
    <property type="component" value="Unassembled WGS sequence"/>
</dbReference>